<dbReference type="AlphaFoldDB" id="A0A7I4Z2Q1"/>
<keyword evidence="2" id="KW-1185">Reference proteome</keyword>
<protein>
    <submittedName>
        <fullName evidence="3">Phlebovirus_G2 domain-containing protein</fullName>
    </submittedName>
</protein>
<dbReference type="InterPro" id="IPR009878">
    <property type="entry name" value="Phlebovirus_G2_fusion"/>
</dbReference>
<organism evidence="2 3">
    <name type="scientific">Haemonchus contortus</name>
    <name type="common">Barber pole worm</name>
    <dbReference type="NCBI Taxonomy" id="6289"/>
    <lineage>
        <taxon>Eukaryota</taxon>
        <taxon>Metazoa</taxon>
        <taxon>Ecdysozoa</taxon>
        <taxon>Nematoda</taxon>
        <taxon>Chromadorea</taxon>
        <taxon>Rhabditida</taxon>
        <taxon>Rhabditina</taxon>
        <taxon>Rhabditomorpha</taxon>
        <taxon>Strongyloidea</taxon>
        <taxon>Trichostrongylidae</taxon>
        <taxon>Haemonchus</taxon>
    </lineage>
</organism>
<accession>A0A7I4Z2Q1</accession>
<dbReference type="WBParaSite" id="HCON_00179590-00001">
    <property type="protein sequence ID" value="HCON_00179590-00001"/>
    <property type="gene ID" value="HCON_00179590"/>
</dbReference>
<name>A0A7I4Z2Q1_HAECO</name>
<evidence type="ECO:0000313" key="3">
    <source>
        <dbReference type="WBParaSite" id="HCON_00179590-00001"/>
    </source>
</evidence>
<dbReference type="OrthoDB" id="8019190at2759"/>
<evidence type="ECO:0000313" key="2">
    <source>
        <dbReference type="Proteomes" id="UP000025227"/>
    </source>
</evidence>
<proteinExistence type="predicted"/>
<sequence>MKDNRKGYLHLYTCLMISAIHLEVVEDMPAGAFLNRFKEFVARRGVSKLANNSLCIIRIERLLTELSCFMRIVFFMRDTKIEVLSATRRAQMGSCRNDICSKISYDSEIDAEKQAELGNNSSLMDELDVAVHIEPLAEAVRDLKEQPNVVAIGLNSKIDALAHAFKPT</sequence>
<feature type="domain" description="Phlebovirus glycoprotein G2 fusion" evidence="1">
    <location>
        <begin position="54"/>
        <end position="110"/>
    </location>
</feature>
<reference evidence="3" key="1">
    <citation type="submission" date="2020-12" db="UniProtKB">
        <authorList>
            <consortium name="WormBaseParasite"/>
        </authorList>
    </citation>
    <scope>IDENTIFICATION</scope>
    <source>
        <strain evidence="3">MHco3</strain>
    </source>
</reference>
<dbReference type="Pfam" id="PF07245">
    <property type="entry name" value="Phlebovirus_G2"/>
    <property type="match status" value="1"/>
</dbReference>
<dbReference type="Proteomes" id="UP000025227">
    <property type="component" value="Unplaced"/>
</dbReference>
<evidence type="ECO:0000259" key="1">
    <source>
        <dbReference type="Pfam" id="PF07245"/>
    </source>
</evidence>